<keyword evidence="3" id="KW-1185">Reference proteome</keyword>
<gene>
    <name evidence="2" type="ORF">Val02_76410</name>
</gene>
<feature type="transmembrane region" description="Helical" evidence="1">
    <location>
        <begin position="22"/>
        <end position="45"/>
    </location>
</feature>
<keyword evidence="1" id="KW-1133">Transmembrane helix</keyword>
<organism evidence="2 3">
    <name type="scientific">Virgisporangium aliadipatigenens</name>
    <dbReference type="NCBI Taxonomy" id="741659"/>
    <lineage>
        <taxon>Bacteria</taxon>
        <taxon>Bacillati</taxon>
        <taxon>Actinomycetota</taxon>
        <taxon>Actinomycetes</taxon>
        <taxon>Micromonosporales</taxon>
        <taxon>Micromonosporaceae</taxon>
        <taxon>Virgisporangium</taxon>
    </lineage>
</organism>
<proteinExistence type="predicted"/>
<comment type="caution">
    <text evidence="2">The sequence shown here is derived from an EMBL/GenBank/DDBJ whole genome shotgun (WGS) entry which is preliminary data.</text>
</comment>
<dbReference type="Proteomes" id="UP000619260">
    <property type="component" value="Unassembled WGS sequence"/>
</dbReference>
<feature type="transmembrane region" description="Helical" evidence="1">
    <location>
        <begin position="154"/>
        <end position="179"/>
    </location>
</feature>
<protein>
    <submittedName>
        <fullName evidence="2">Uncharacterized protein</fullName>
    </submittedName>
</protein>
<evidence type="ECO:0000313" key="3">
    <source>
        <dbReference type="Proteomes" id="UP000619260"/>
    </source>
</evidence>
<dbReference type="EMBL" id="BOPF01000039">
    <property type="protein sequence ID" value="GIJ50755.1"/>
    <property type="molecule type" value="Genomic_DNA"/>
</dbReference>
<reference evidence="2" key="1">
    <citation type="submission" date="2021-01" db="EMBL/GenBank/DDBJ databases">
        <title>Whole genome shotgun sequence of Virgisporangium aliadipatigenens NBRC 105644.</title>
        <authorList>
            <person name="Komaki H."/>
            <person name="Tamura T."/>
        </authorList>
    </citation>
    <scope>NUCLEOTIDE SEQUENCE</scope>
    <source>
        <strain evidence="2">NBRC 105644</strain>
    </source>
</reference>
<dbReference type="RefSeq" id="WP_203904183.1">
    <property type="nucleotide sequence ID" value="NZ_BOPF01000039.1"/>
</dbReference>
<name>A0A8J4DTZ1_9ACTN</name>
<accession>A0A8J4DTZ1</accession>
<keyword evidence="1" id="KW-0472">Membrane</keyword>
<dbReference type="AlphaFoldDB" id="A0A8J4DTZ1"/>
<evidence type="ECO:0000256" key="1">
    <source>
        <dbReference type="SAM" id="Phobius"/>
    </source>
</evidence>
<feature type="transmembrane region" description="Helical" evidence="1">
    <location>
        <begin position="71"/>
        <end position="93"/>
    </location>
</feature>
<evidence type="ECO:0000313" key="2">
    <source>
        <dbReference type="EMBL" id="GIJ50755.1"/>
    </source>
</evidence>
<sequence>MAYPETPGQPAAPRARPTTVTVAVYCLYALAALQLLGIIAALAVIGPTLDAVKDYVPEGQDRDLIITSTNIGVYVGIGLAVLFAVAWVILGFFDSKGKQPARIVTWVLGGLFLCCVSFSLLGTAAGSLLGGGGEVNGIDQDELARRIEDATPGWANLVSTGGSVLQLILVLIAVILLALPQSHDFFRKPQAEWQPPVDGGYYPPSA</sequence>
<keyword evidence="1" id="KW-0812">Transmembrane</keyword>
<feature type="transmembrane region" description="Helical" evidence="1">
    <location>
        <begin position="105"/>
        <end position="129"/>
    </location>
</feature>